<evidence type="ECO:0000259" key="5">
    <source>
        <dbReference type="Pfam" id="PF01869"/>
    </source>
</evidence>
<dbReference type="PANTHER" id="PTHR32329:SF2">
    <property type="entry name" value="BIFUNCTIONAL PROTEIN [INCLUDES 2-HYDROXYACYL-COA DEHYDRATASE (N-TER) AND ITS ACTIVATOR DOMAIN (C_TERM)"/>
    <property type="match status" value="1"/>
</dbReference>
<dbReference type="STRING" id="1121393.SAMN02745216_02717"/>
<dbReference type="Proteomes" id="UP000183994">
    <property type="component" value="Unassembled WGS sequence"/>
</dbReference>
<feature type="domain" description="ATPase BadF/BadG/BcrA/BcrD type" evidence="5">
    <location>
        <begin position="6"/>
        <end position="250"/>
    </location>
</feature>
<dbReference type="NCBIfam" id="TIGR00241">
    <property type="entry name" value="CoA_E_activ"/>
    <property type="match status" value="1"/>
</dbReference>
<proteinExistence type="predicted"/>
<organism evidence="7 8">
    <name type="scientific">Desulfatibacillum alkenivorans DSM 16219</name>
    <dbReference type="NCBI Taxonomy" id="1121393"/>
    <lineage>
        <taxon>Bacteria</taxon>
        <taxon>Pseudomonadati</taxon>
        <taxon>Thermodesulfobacteriota</taxon>
        <taxon>Desulfobacteria</taxon>
        <taxon>Desulfobacterales</taxon>
        <taxon>Desulfatibacillaceae</taxon>
        <taxon>Desulfatibacillum</taxon>
    </lineage>
</organism>
<keyword evidence="4" id="KW-0411">Iron-sulfur</keyword>
<feature type="domain" description="DUF2229" evidence="6">
    <location>
        <begin position="672"/>
        <end position="881"/>
    </location>
</feature>
<protein>
    <submittedName>
        <fullName evidence="7">CoA-substrate-specific enzyme activase, putative</fullName>
    </submittedName>
</protein>
<dbReference type="InterPro" id="IPR008275">
    <property type="entry name" value="CoA_E_activase_dom"/>
</dbReference>
<evidence type="ECO:0000313" key="7">
    <source>
        <dbReference type="EMBL" id="SHK01260.1"/>
    </source>
</evidence>
<evidence type="ECO:0000256" key="1">
    <source>
        <dbReference type="ARBA" id="ARBA00001966"/>
    </source>
</evidence>
<keyword evidence="2" id="KW-0479">Metal-binding</keyword>
<dbReference type="CDD" id="cd24034">
    <property type="entry name" value="ASKHA_NBD_O66634-like_rpt1"/>
    <property type="match status" value="1"/>
</dbReference>
<evidence type="ECO:0000313" key="8">
    <source>
        <dbReference type="Proteomes" id="UP000183994"/>
    </source>
</evidence>
<accession>A0A1M6P022</accession>
<name>A0A1M6P022_9BACT</name>
<dbReference type="GO" id="GO:0051536">
    <property type="term" value="F:iron-sulfur cluster binding"/>
    <property type="evidence" value="ECO:0007669"/>
    <property type="project" value="UniProtKB-KW"/>
</dbReference>
<dbReference type="Pfam" id="PF09989">
    <property type="entry name" value="DUF2229"/>
    <property type="match status" value="1"/>
</dbReference>
<dbReference type="InterPro" id="IPR018709">
    <property type="entry name" value="CoA_activase_DUF2229"/>
</dbReference>
<keyword evidence="8" id="KW-1185">Reference proteome</keyword>
<comment type="cofactor">
    <cofactor evidence="1">
        <name>[4Fe-4S] cluster</name>
        <dbReference type="ChEBI" id="CHEBI:49883"/>
    </cofactor>
</comment>
<evidence type="ECO:0000256" key="3">
    <source>
        <dbReference type="ARBA" id="ARBA00023004"/>
    </source>
</evidence>
<dbReference type="PANTHER" id="PTHR32329">
    <property type="entry name" value="BIFUNCTIONAL PROTEIN [INCLUDES 2-HYDROXYACYL-COA DEHYDRATASE (N-TER) AND ITS ACTIVATOR DOMAIN (C_TERM)-RELATED"/>
    <property type="match status" value="1"/>
</dbReference>
<evidence type="ECO:0000256" key="4">
    <source>
        <dbReference type="ARBA" id="ARBA00023014"/>
    </source>
</evidence>
<dbReference type="InterPro" id="IPR002731">
    <property type="entry name" value="ATPase_BadF"/>
</dbReference>
<dbReference type="OrthoDB" id="9177882at2"/>
<gene>
    <name evidence="7" type="ORF">SAMN02745216_02717</name>
</gene>
<dbReference type="InterPro" id="IPR043129">
    <property type="entry name" value="ATPase_NBD"/>
</dbReference>
<reference evidence="8" key="1">
    <citation type="submission" date="2016-11" db="EMBL/GenBank/DDBJ databases">
        <authorList>
            <person name="Varghese N."/>
            <person name="Submissions S."/>
        </authorList>
    </citation>
    <scope>NUCLEOTIDE SEQUENCE [LARGE SCALE GENOMIC DNA]</scope>
    <source>
        <strain evidence="8">DSM 16219</strain>
    </source>
</reference>
<dbReference type="Pfam" id="PF01869">
    <property type="entry name" value="BcrAD_BadFG"/>
    <property type="match status" value="2"/>
</dbReference>
<dbReference type="EMBL" id="FQZU01000016">
    <property type="protein sequence ID" value="SHK01260.1"/>
    <property type="molecule type" value="Genomic_DNA"/>
</dbReference>
<feature type="domain" description="ATPase BadF/BadG/BcrA/BcrD type" evidence="5">
    <location>
        <begin position="328"/>
        <end position="579"/>
    </location>
</feature>
<keyword evidence="3" id="KW-0408">Iron</keyword>
<dbReference type="RefSeq" id="WP_073476658.1">
    <property type="nucleotide sequence ID" value="NZ_FQZU01000016.1"/>
</dbReference>
<dbReference type="Gene3D" id="3.30.420.40">
    <property type="match status" value="4"/>
</dbReference>
<dbReference type="GO" id="GO:0046872">
    <property type="term" value="F:metal ion binding"/>
    <property type="evidence" value="ECO:0007669"/>
    <property type="project" value="UniProtKB-KW"/>
</dbReference>
<dbReference type="InterPro" id="IPR051805">
    <property type="entry name" value="Dehydratase_Activator_Redct"/>
</dbReference>
<evidence type="ECO:0000259" key="6">
    <source>
        <dbReference type="Pfam" id="PF09989"/>
    </source>
</evidence>
<dbReference type="SUPFAM" id="SSF53067">
    <property type="entry name" value="Actin-like ATPase domain"/>
    <property type="match status" value="2"/>
</dbReference>
<evidence type="ECO:0000256" key="2">
    <source>
        <dbReference type="ARBA" id="ARBA00022723"/>
    </source>
</evidence>
<sequence length="1401" mass="153345">MDRCFLGIDVGSVSVSVALITPDKQVVQTAYGFHHGDAAGCLNKILHDNFDLSVVEAIAATTSTPGFINADARIDNRVAAIAGTRLFHPDVRSILIVGAEKFGLIHFDGQGDYSGYKSNTSCAAGTGSFLDQQANRLNLDGIEDLCRVALSNEGAIPKIASRCAVFAKTDLVHAQQEGYSLPEICDGLCLGLARNIADTLVSGADQLCEPLVFTGGVSRNKAVLRHLESLMGLKITPDATGAYPAIGAACILVDEYTGAGRSRSVDAVFKEKDELETSYFPPLELNLSTHPDFSAQAYLYPRDKAKTPDSVEVDAYITDLPEKPFLTIGLDIGSTSTKAALILPDGRVAGGFYTRTSGRPLSAAQKVFQAVDDFLNQYAPGATIAGAAATGSGRKFIGQIIGADLVLDEITAHARAAVQLEPAVDTIIEIGGQDSKFTCLKNGSVVFSTMNTVCAAGTGSFVEEQAQRLGCPLPDYPARAMGSPAPVTSDRCTVFMERDINYFLASGCTQNEMLASTLHSICENYLTKVATASRIGKKVIFTGATAKNKALVAAFEQKLGKPIMVSRYCHLTGALGCALALADAPAEETRFAGLDLYKKEIPVESEVCQLCGNNCKITKAVVNGRTAAFGFLCGRDYDTQKKVDSNTSGFDLFQERKQIHAFSRSATQGPVVGIPSALHLFDDVTMWRRFFDLLGIRTITSQNYKTAIKDGKSLCRTDFCAPITALHGHVKHLLDKADYVFLPFYLEQKQNTRKTRRQYCYYTQYAPALTESVGSPDRFLSPLVNYLYSSWHVKKELHETVKRIPGVNAGFLKISEAYDLAREEKTARQEALAGVYEKQASAGDLNVVLLGRPYTILSPAMNKNIPGIFSSMGIRTFYSDMFPAEGKDLTMVRDILDSLHWHYASKILEAAAAVAQTKGAYPVFVTSFRCSPDAFVIDYFKRVMEAFDKPYLVLQLDEHDSAVGYETRIEAAVRSFRTHYEESRERISALPSPLSAPREDKVGDKTLVIPNWDPIAMPLVAAALRGRGVDARLLEESEPVIMKSMRHNSGQCVPMNVIAEEFKEYVMRHNLDPAKTLLWAPDGKWACNLGVFPLFLKDAINSMGGGLEKAGVYAGTASFLDISVKMPLSVYLCYMLGGFINRAACSIRPYEREKGRTDAVMDESLRLLAKAFYEGGGEYEAAAEVVEWFRNIPVDRTESRPKAALMGDVYVVDNHVMNQDLVRVIEAAGGEAVTTPYSSHLKMVASAYFRRWFKEGLYMSAISSKAFLTAAMQIEKKYHRLFSPLLGGVNENFEDSFEEILPKYGAIKENTGETMDNIVKAWYLKKQYPDLALIIHTTPAFCCPSMVTEALAHKIEKITGVPFVSVTYDGTGGSKNDAIIPYLKYPKTQKAASVRETRRNF</sequence>